<proteinExistence type="predicted"/>
<dbReference type="AlphaFoldDB" id="A0A242MJ00"/>
<protein>
    <submittedName>
        <fullName evidence="1">Uncharacterized protein</fullName>
    </submittedName>
</protein>
<evidence type="ECO:0000313" key="2">
    <source>
        <dbReference type="Proteomes" id="UP000195221"/>
    </source>
</evidence>
<dbReference type="Proteomes" id="UP000195221">
    <property type="component" value="Unassembled WGS sequence"/>
</dbReference>
<evidence type="ECO:0000313" key="1">
    <source>
        <dbReference type="EMBL" id="OTP71289.1"/>
    </source>
</evidence>
<comment type="caution">
    <text evidence="1">The sequence shown here is derived from an EMBL/GenBank/DDBJ whole genome shotgun (WGS) entry which is preliminary data.</text>
</comment>
<name>A0A242MJ00_CABSO</name>
<gene>
    <name evidence="1" type="ORF">PAMC26577_25470</name>
</gene>
<sequence>MVVHPASTMNTAAKREFVIVASREEGTCYDKLPAASIDAD</sequence>
<reference evidence="1 2" key="1">
    <citation type="submission" date="2017-03" db="EMBL/GenBank/DDBJ databases">
        <title>Genome analysis of strain PAMC 26577.</title>
        <authorList>
            <person name="Oh H.-M."/>
            <person name="Yang J.-A."/>
        </authorList>
    </citation>
    <scope>NUCLEOTIDE SEQUENCE [LARGE SCALE GENOMIC DNA]</scope>
    <source>
        <strain evidence="1 2">PAMC 26577</strain>
    </source>
</reference>
<dbReference type="EMBL" id="NBTZ01000102">
    <property type="protein sequence ID" value="OTP71289.1"/>
    <property type="molecule type" value="Genomic_DNA"/>
</dbReference>
<accession>A0A242MJ00</accession>
<organism evidence="1 2">
    <name type="scientific">Caballeronia sordidicola</name>
    <name type="common">Burkholderia sordidicola</name>
    <dbReference type="NCBI Taxonomy" id="196367"/>
    <lineage>
        <taxon>Bacteria</taxon>
        <taxon>Pseudomonadati</taxon>
        <taxon>Pseudomonadota</taxon>
        <taxon>Betaproteobacteria</taxon>
        <taxon>Burkholderiales</taxon>
        <taxon>Burkholderiaceae</taxon>
        <taxon>Caballeronia</taxon>
    </lineage>
</organism>